<keyword evidence="2" id="KW-1185">Reference proteome</keyword>
<dbReference type="Proteomes" id="UP000198807">
    <property type="component" value="Unassembled WGS sequence"/>
</dbReference>
<sequence>MMAPQSPTPAPSRHTFSGMIADRLTALLAHCAQSGEPVTACELRDQLLKYPELETADSKAIYLRARDRLRSLKRQGLAQRVGVQGKHRPVYQIIDLPADPVSSPGAPAMSASHGGDADQYITDDAPSSATSETDSVEAFADFLSRERHRLKLEMNAALGEANHYGHILQKFPERHAQIEPLHDAALRRGGELKGALDAVVTLHHSMADKEVSS</sequence>
<organism evidence="1 2">
    <name type="scientific">Halomonas daqiaonensis</name>
    <dbReference type="NCBI Taxonomy" id="650850"/>
    <lineage>
        <taxon>Bacteria</taxon>
        <taxon>Pseudomonadati</taxon>
        <taxon>Pseudomonadota</taxon>
        <taxon>Gammaproteobacteria</taxon>
        <taxon>Oceanospirillales</taxon>
        <taxon>Halomonadaceae</taxon>
        <taxon>Halomonas</taxon>
    </lineage>
</organism>
<dbReference type="OrthoDB" id="6169200at2"/>
<dbReference type="RefSeq" id="WP_139195447.1">
    <property type="nucleotide sequence ID" value="NZ_FOBC01000002.1"/>
</dbReference>
<protein>
    <submittedName>
        <fullName evidence="1">Uncharacterized protein</fullName>
    </submittedName>
</protein>
<reference evidence="2" key="1">
    <citation type="submission" date="2016-10" db="EMBL/GenBank/DDBJ databases">
        <authorList>
            <person name="Varghese N."/>
            <person name="Submissions S."/>
        </authorList>
    </citation>
    <scope>NUCLEOTIDE SEQUENCE [LARGE SCALE GENOMIC DNA]</scope>
    <source>
        <strain evidence="2">CGMCC 1.9150</strain>
    </source>
</reference>
<name>A0A1H7GLP8_9GAMM</name>
<dbReference type="STRING" id="650850.SAMN04488129_1025"/>
<dbReference type="EMBL" id="FOBC01000002">
    <property type="protein sequence ID" value="SEK38467.1"/>
    <property type="molecule type" value="Genomic_DNA"/>
</dbReference>
<dbReference type="AlphaFoldDB" id="A0A1H7GLP8"/>
<evidence type="ECO:0000313" key="2">
    <source>
        <dbReference type="Proteomes" id="UP000198807"/>
    </source>
</evidence>
<proteinExistence type="predicted"/>
<gene>
    <name evidence="1" type="ORF">SAMN04488129_1025</name>
</gene>
<accession>A0A1H7GLP8</accession>
<evidence type="ECO:0000313" key="1">
    <source>
        <dbReference type="EMBL" id="SEK38467.1"/>
    </source>
</evidence>